<dbReference type="GO" id="GO:0000932">
    <property type="term" value="C:P-body"/>
    <property type="evidence" value="ECO:0007669"/>
    <property type="project" value="TreeGrafter"/>
</dbReference>
<dbReference type="GO" id="GO:0000175">
    <property type="term" value="F:3'-5'-RNA exonuclease activity"/>
    <property type="evidence" value="ECO:0007669"/>
    <property type="project" value="TreeGrafter"/>
</dbReference>
<dbReference type="SMART" id="SM00955">
    <property type="entry name" value="RNB"/>
    <property type="match status" value="1"/>
</dbReference>
<dbReference type="Pfam" id="PF17216">
    <property type="entry name" value="Rrp44_CSD1"/>
    <property type="match status" value="1"/>
</dbReference>
<evidence type="ECO:0000259" key="8">
    <source>
        <dbReference type="SMART" id="SM00955"/>
    </source>
</evidence>
<feature type="region of interest" description="Disordered" evidence="7">
    <location>
        <begin position="1"/>
        <end position="24"/>
    </location>
</feature>
<dbReference type="PANTHER" id="PTHR23355:SF9">
    <property type="entry name" value="DIS3-LIKE EXONUCLEASE 2"/>
    <property type="match status" value="1"/>
</dbReference>
<evidence type="ECO:0000256" key="4">
    <source>
        <dbReference type="ARBA" id="ARBA00022839"/>
    </source>
</evidence>
<reference evidence="9" key="1">
    <citation type="submission" date="2021-04" db="EMBL/GenBank/DDBJ databases">
        <authorList>
            <person name="Cornetti L."/>
        </authorList>
    </citation>
    <scope>NUCLEOTIDE SEQUENCE</scope>
</reference>
<feature type="compositionally biased region" description="Polar residues" evidence="7">
    <location>
        <begin position="222"/>
        <end position="235"/>
    </location>
</feature>
<gene>
    <name evidence="9" type="primary">EOG090X047D</name>
</gene>
<proteinExistence type="inferred from homology"/>
<dbReference type="Gene3D" id="2.40.50.700">
    <property type="match status" value="1"/>
</dbReference>
<dbReference type="InterPro" id="IPR041093">
    <property type="entry name" value="Dis3l2-like_C"/>
</dbReference>
<feature type="region of interest" description="Disordered" evidence="7">
    <location>
        <begin position="111"/>
        <end position="146"/>
    </location>
</feature>
<dbReference type="GO" id="GO:0003723">
    <property type="term" value="F:RNA binding"/>
    <property type="evidence" value="ECO:0007669"/>
    <property type="project" value="UniProtKB-KW"/>
</dbReference>
<dbReference type="InterPro" id="IPR001900">
    <property type="entry name" value="RNase_II/R"/>
</dbReference>
<dbReference type="AlphaFoldDB" id="A0A9N6WRN1"/>
<dbReference type="InterPro" id="IPR050180">
    <property type="entry name" value="RNR_Ribonuclease"/>
</dbReference>
<feature type="domain" description="RNB" evidence="8">
    <location>
        <begin position="387"/>
        <end position="740"/>
    </location>
</feature>
<keyword evidence="2" id="KW-0540">Nuclease</keyword>
<dbReference type="EMBL" id="OC985777">
    <property type="protein sequence ID" value="CAG4642432.1"/>
    <property type="molecule type" value="Genomic_DNA"/>
</dbReference>
<dbReference type="GO" id="GO:0010587">
    <property type="term" value="P:miRNA catabolic process"/>
    <property type="evidence" value="ECO:0007669"/>
    <property type="project" value="TreeGrafter"/>
</dbReference>
<evidence type="ECO:0000256" key="3">
    <source>
        <dbReference type="ARBA" id="ARBA00022801"/>
    </source>
</evidence>
<dbReference type="InterPro" id="IPR012340">
    <property type="entry name" value="NA-bd_OB-fold"/>
</dbReference>
<dbReference type="Gene3D" id="2.40.50.690">
    <property type="match status" value="1"/>
</dbReference>
<dbReference type="PANTHER" id="PTHR23355">
    <property type="entry name" value="RIBONUCLEASE"/>
    <property type="match status" value="1"/>
</dbReference>
<feature type="compositionally biased region" description="Basic residues" evidence="7">
    <location>
        <begin position="117"/>
        <end position="133"/>
    </location>
</feature>
<dbReference type="InterPro" id="IPR033771">
    <property type="entry name" value="Rrp44_CSD1"/>
</dbReference>
<evidence type="ECO:0000256" key="1">
    <source>
        <dbReference type="ARBA" id="ARBA00005785"/>
    </source>
</evidence>
<evidence type="ECO:0000256" key="6">
    <source>
        <dbReference type="RuleBase" id="RU003901"/>
    </source>
</evidence>
<keyword evidence="5" id="KW-0694">RNA-binding</keyword>
<dbReference type="Gene3D" id="2.40.50.140">
    <property type="entry name" value="Nucleic acid-binding proteins"/>
    <property type="match status" value="1"/>
</dbReference>
<organism evidence="9">
    <name type="scientific">Evadne anonyx</name>
    <dbReference type="NCBI Taxonomy" id="141404"/>
    <lineage>
        <taxon>Eukaryota</taxon>
        <taxon>Metazoa</taxon>
        <taxon>Ecdysozoa</taxon>
        <taxon>Arthropoda</taxon>
        <taxon>Crustacea</taxon>
        <taxon>Branchiopoda</taxon>
        <taxon>Diplostraca</taxon>
        <taxon>Cladocera</taxon>
        <taxon>Onychopoda</taxon>
        <taxon>Podonidae</taxon>
        <taxon>Evadne</taxon>
    </lineage>
</organism>
<name>A0A9N6WRN1_9CRUS</name>
<feature type="region of interest" description="Disordered" evidence="7">
    <location>
        <begin position="183"/>
        <end position="239"/>
    </location>
</feature>
<dbReference type="InterPro" id="IPR022966">
    <property type="entry name" value="RNase_II/R_CS"/>
</dbReference>
<evidence type="ECO:0000313" key="9">
    <source>
        <dbReference type="EMBL" id="CAG4642432.1"/>
    </source>
</evidence>
<feature type="compositionally biased region" description="Basic residues" evidence="7">
    <location>
        <begin position="203"/>
        <end position="214"/>
    </location>
</feature>
<keyword evidence="3" id="KW-0378">Hydrolase</keyword>
<accession>A0A9N6WRN1</accession>
<dbReference type="Pfam" id="PF17877">
    <property type="entry name" value="Dis3l2_C_term"/>
    <property type="match status" value="1"/>
</dbReference>
<sequence>MARPVRNLNEKSENKNGQNAAKFESYSTDEEVNLGLANGTLIEGVLRINPKNYREAFITSPDGSADIIIEGLLNRNKALNGDVVVVTLLTSDTKEIKSCDFNKEPDSLVVTDGTPNRKLRSNKKSPAKHLKVKKLAENKSPGPKLEIKVCDTKVQENQTENHGSASKDTVPSDSLLEEENLKENIASNTSPQTLKEENSEVAKKKRSRRSKRKKNGIDDLSKQFSTMSTVQNSEPQAEVVRNVQAEDNGEVTRKVAKVILLKERKHSCRAIGTLRPWPQNQTPPKWILFAPKDHRIPRLKIPFNRDLMTDCTQQPNMLYLAKIDEWVDVQHPLGSLCYSVGPSGNLEAETLALLLEHGVDYQPFPAPVLENLPRLPWSIPADELAKRRDFRNHCIFTIDPSDARDLDDAVCGRFLKLAEDGSKLYQVSVHIADVSFFIQEDSALDQMAAERATSTYLVDRVIPMLPSVLCEHVCSLNPGEDRLAFSVEWIINDQGEIIEEWFGRSVIRSCVKLSYDHAQGVIEGRDDIQWPAIKGTHSLSEIKETIGILQELASRLREKRVREGALRIDLPRLTFNMDWKTRTPIGFRVYELKESNRLIEEFMLLANTRVAQKIYSVFPDIAVLRCHPPPNILKLKQLSESLEALGIHLDISSSKTLQDSLLRYGQAGTDAISLGRNLVISNLVAKPMQRAIYICSGIVSKGELFRHYALSVPFYTHFTSPIRRYPDVLVHRLLQSAIAKESMNHWNAKGVAKVMDNCNARKIAAKTLQESHSELHLSALIRKSGSIEVKGIVLAVLDHAVDVVLLYMGVIRRLYLEKLPADLSYDKEKGMGELTLIWNQDNSCAPLRQCITLFSILEILLVPHEKEELQFNLVLQRPTNVETAIPRDIDE</sequence>
<evidence type="ECO:0000256" key="2">
    <source>
        <dbReference type="ARBA" id="ARBA00022722"/>
    </source>
</evidence>
<dbReference type="Pfam" id="PF00773">
    <property type="entry name" value="RNB"/>
    <property type="match status" value="1"/>
</dbReference>
<keyword evidence="4" id="KW-0269">Exonuclease</keyword>
<comment type="similarity">
    <text evidence="1 6">Belongs to the RNR ribonuclease family.</text>
</comment>
<dbReference type="SUPFAM" id="SSF50249">
    <property type="entry name" value="Nucleic acid-binding proteins"/>
    <property type="match status" value="3"/>
</dbReference>
<dbReference type="InterPro" id="IPR041505">
    <property type="entry name" value="Dis3_CSD2"/>
</dbReference>
<evidence type="ECO:0000256" key="5">
    <source>
        <dbReference type="ARBA" id="ARBA00022884"/>
    </source>
</evidence>
<dbReference type="GO" id="GO:0006402">
    <property type="term" value="P:mRNA catabolic process"/>
    <property type="evidence" value="ECO:0007669"/>
    <property type="project" value="TreeGrafter"/>
</dbReference>
<dbReference type="Pfam" id="PF17849">
    <property type="entry name" value="OB_Dis3"/>
    <property type="match status" value="1"/>
</dbReference>
<evidence type="ECO:0000256" key="7">
    <source>
        <dbReference type="SAM" id="MobiDB-lite"/>
    </source>
</evidence>
<protein>
    <submittedName>
        <fullName evidence="9">EOG090X047D</fullName>
    </submittedName>
</protein>
<dbReference type="PROSITE" id="PS01175">
    <property type="entry name" value="RIBONUCLEASE_II"/>
    <property type="match status" value="1"/>
</dbReference>